<reference evidence="1" key="1">
    <citation type="submission" date="2023-07" db="EMBL/GenBank/DDBJ databases">
        <title>Degradation of tert-butanol by M. austroafricanum TBA100.</title>
        <authorList>
            <person name="Helbich S."/>
            <person name="Vainshtein Y."/>
        </authorList>
    </citation>
    <scope>NUCLEOTIDE SEQUENCE</scope>
    <source>
        <strain evidence="1">TBA100</strain>
    </source>
</reference>
<keyword evidence="2" id="KW-1185">Reference proteome</keyword>
<gene>
    <name evidence="1" type="ORF">QYF68_21235</name>
</gene>
<evidence type="ECO:0000313" key="1">
    <source>
        <dbReference type="EMBL" id="MDN4520325.1"/>
    </source>
</evidence>
<dbReference type="RefSeq" id="WP_208676430.1">
    <property type="nucleotide sequence ID" value="NZ_CP070380.1"/>
</dbReference>
<protein>
    <submittedName>
        <fullName evidence="1">Uncharacterized protein</fullName>
    </submittedName>
</protein>
<organism evidence="1 2">
    <name type="scientific">Mycolicibacterium austroafricanum</name>
    <name type="common">Mycobacterium austroafricanum</name>
    <dbReference type="NCBI Taxonomy" id="39687"/>
    <lineage>
        <taxon>Bacteria</taxon>
        <taxon>Bacillati</taxon>
        <taxon>Actinomycetota</taxon>
        <taxon>Actinomycetes</taxon>
        <taxon>Mycobacteriales</taxon>
        <taxon>Mycobacteriaceae</taxon>
        <taxon>Mycolicibacterium</taxon>
    </lineage>
</organism>
<name>A0ABT8HIJ4_MYCAO</name>
<accession>A0ABT8HIJ4</accession>
<comment type="caution">
    <text evidence="1">The sequence shown here is derived from an EMBL/GenBank/DDBJ whole genome shotgun (WGS) entry which is preliminary data.</text>
</comment>
<sequence length="133" mass="13515">MMAYMSDCSQCAKHESVESDNVGAADNLRLARIVLAMLNGAPDAVALIARETGGCPKCVARLAGAGAGMCTGQMLALGTIGVAAEEHRNPAAPPMTEGDRQLAILANAVGQMEQIVLDATDLEAGLNPHDGGG</sequence>
<evidence type="ECO:0000313" key="2">
    <source>
        <dbReference type="Proteomes" id="UP001172687"/>
    </source>
</evidence>
<dbReference type="Proteomes" id="UP001172687">
    <property type="component" value="Unassembled WGS sequence"/>
</dbReference>
<proteinExistence type="predicted"/>
<dbReference type="EMBL" id="JAUHTC010000072">
    <property type="protein sequence ID" value="MDN4520325.1"/>
    <property type="molecule type" value="Genomic_DNA"/>
</dbReference>